<keyword evidence="2" id="KW-0812">Transmembrane</keyword>
<feature type="compositionally biased region" description="Low complexity" evidence="1">
    <location>
        <begin position="299"/>
        <end position="309"/>
    </location>
</feature>
<feature type="transmembrane region" description="Helical" evidence="2">
    <location>
        <begin position="29"/>
        <end position="49"/>
    </location>
</feature>
<feature type="compositionally biased region" description="Basic and acidic residues" evidence="1">
    <location>
        <begin position="312"/>
        <end position="327"/>
    </location>
</feature>
<feature type="region of interest" description="Disordered" evidence="1">
    <location>
        <begin position="531"/>
        <end position="550"/>
    </location>
</feature>
<protein>
    <submittedName>
        <fullName evidence="5">VWFA domain-containing protein</fullName>
    </submittedName>
</protein>
<dbReference type="InterPro" id="IPR002035">
    <property type="entry name" value="VWF_A"/>
</dbReference>
<feature type="region of interest" description="Disordered" evidence="1">
    <location>
        <begin position="818"/>
        <end position="868"/>
    </location>
</feature>
<dbReference type="InterPro" id="IPR052079">
    <property type="entry name" value="E3_ligase/Copine_domain"/>
</dbReference>
<dbReference type="Proteomes" id="UP000038045">
    <property type="component" value="Unplaced"/>
</dbReference>
<feature type="compositionally biased region" description="Polar residues" evidence="1">
    <location>
        <begin position="628"/>
        <end position="648"/>
    </location>
</feature>
<dbReference type="STRING" id="131310.A0A0N4ZHW8"/>
<reference evidence="5" key="1">
    <citation type="submission" date="2017-02" db="UniProtKB">
        <authorList>
            <consortium name="WormBaseParasite"/>
        </authorList>
    </citation>
    <scope>IDENTIFICATION</scope>
</reference>
<feature type="region of interest" description="Disordered" evidence="1">
    <location>
        <begin position="293"/>
        <end position="347"/>
    </location>
</feature>
<keyword evidence="2" id="KW-0472">Membrane</keyword>
<feature type="region of interest" description="Disordered" evidence="1">
    <location>
        <begin position="60"/>
        <end position="91"/>
    </location>
</feature>
<feature type="domain" description="VWFA" evidence="3">
    <location>
        <begin position="902"/>
        <end position="1091"/>
    </location>
</feature>
<evidence type="ECO:0000259" key="3">
    <source>
        <dbReference type="SMART" id="SM00327"/>
    </source>
</evidence>
<accession>A0A0N4ZHW8</accession>
<dbReference type="AlphaFoldDB" id="A0A0N4ZHW8"/>
<evidence type="ECO:0000256" key="1">
    <source>
        <dbReference type="SAM" id="MobiDB-lite"/>
    </source>
</evidence>
<dbReference type="InterPro" id="IPR036465">
    <property type="entry name" value="vWFA_dom_sf"/>
</dbReference>
<dbReference type="SUPFAM" id="SSF53300">
    <property type="entry name" value="vWA-like"/>
    <property type="match status" value="1"/>
</dbReference>
<keyword evidence="2" id="KW-1133">Transmembrane helix</keyword>
<keyword evidence="4" id="KW-1185">Reference proteome</keyword>
<dbReference type="PANTHER" id="PTHR45751:SF48">
    <property type="entry name" value="COPINE FAMILY PROTEIN 1"/>
    <property type="match status" value="1"/>
</dbReference>
<evidence type="ECO:0000313" key="5">
    <source>
        <dbReference type="WBParaSite" id="PTRK_0000751300.1"/>
    </source>
</evidence>
<dbReference type="Pfam" id="PF07002">
    <property type="entry name" value="Copine"/>
    <property type="match status" value="1"/>
</dbReference>
<sequence length="1134" mass="128843">MVYSEELGYDPEEWEECEEPDHILAFAPFTRILLATIAIAFAGFFFWLIDTKKEWNKIEKTDKGTTNEEPNDETNNKVSKVPEESSSNGNVNIVINDNKRLSDHYTTETILHTINPAIHSTNEIGNREEEQKISRNLVMEQFNRNTDSEKLGKTDNVTQQIHSSIRLVKSIIKIYYYLRPNKEPENSNVIYSNKNYQDNDISNDASISLERTYKELADKIYHKFSKQLQTDIGTIPALNDFSNYKDLANSLTELYDKDIKQAMEDVISQGGSDIDAQNLKHKLQEHIKDAVYQHSSFDKPSSPTTKTPTNIETDRNSGENEDKKSSDSDNGFVKIETSEDELKKESSDVSYEKIEMMYDYSNERHSAPIFDDDDPSIHLKPELETISERAAEEVNILLQEYYDDLGDQKFKNDKQKTSKDTPEIKETFKEIIKPESPVFAEVKGKDIAPEIPQHRAIVYDDFVDETVEGKHYNIGIQLPQQSFDRTKQQHNIFEDNNMLLQQQNLINMDQQTFVDIENKIIDQLKQINKVGETPQKSSTNESRSQNKPSIEQIDSIEIINPFAEGIDIKQSQDIDALLKDYVQTPEITHDKIDNSYKDEPIGSINDAVVVIENFLAEATNKTPPKDIPSTNKINIQQKVDKNISPSNEGRSDITNRDSAEGQQNLSQYDELINKATADIYLQDAIDYVETQSRIAQTNTQVNNNFVIEEHMLEKDSNNLKPIHDNVNVLTQESTSNIVKTNDVFEKVEICIDEVDDTITYAPEIQSLEIPPDQLSQASEHVTDNNIEPIPEDVKQQLVVDTNIPDNIPILGDIIPPDGTLTRRDHSKSPLQPCFGEAPRIRRSHGARNDDMSSLTSRSEAKKGKSQSSLLSALGVTSTQEMLLRLTSLDELSQAMKKAGLESTNLIFGIDYTASNKYQGENSFDGKNLHTIDSAIENPYQQVIKIMGKTLAPFATQKGIPVYGFGDAATGDWSVFKIKKDGECRNLNEVLEAYNHITPDVNLSGPTNFAPLIHQAMEICAFYKEYFILVIIADGQVTNEKATRRAIVQACNYPLSIIVVGVGDGPWEMMKVFDESLPKRPWDNFHFVEFHDIIRRKANSKEGELSFAIHSLLEIPDQYNYVRRAGLMRRNENMK</sequence>
<feature type="compositionally biased region" description="Basic and acidic residues" evidence="1">
    <location>
        <begin position="336"/>
        <end position="347"/>
    </location>
</feature>
<evidence type="ECO:0000313" key="4">
    <source>
        <dbReference type="Proteomes" id="UP000038045"/>
    </source>
</evidence>
<feature type="compositionally biased region" description="Polar residues" evidence="1">
    <location>
        <begin position="534"/>
        <end position="549"/>
    </location>
</feature>
<proteinExistence type="predicted"/>
<feature type="region of interest" description="Disordered" evidence="1">
    <location>
        <begin position="621"/>
        <end position="662"/>
    </location>
</feature>
<name>A0A0N4ZHW8_PARTI</name>
<evidence type="ECO:0000256" key="2">
    <source>
        <dbReference type="SAM" id="Phobius"/>
    </source>
</evidence>
<organism evidence="4 5">
    <name type="scientific">Parastrongyloides trichosuri</name>
    <name type="common">Possum-specific nematode worm</name>
    <dbReference type="NCBI Taxonomy" id="131310"/>
    <lineage>
        <taxon>Eukaryota</taxon>
        <taxon>Metazoa</taxon>
        <taxon>Ecdysozoa</taxon>
        <taxon>Nematoda</taxon>
        <taxon>Chromadorea</taxon>
        <taxon>Rhabditida</taxon>
        <taxon>Tylenchina</taxon>
        <taxon>Panagrolaimomorpha</taxon>
        <taxon>Strongyloidoidea</taxon>
        <taxon>Strongyloididae</taxon>
        <taxon>Parastrongyloides</taxon>
    </lineage>
</organism>
<dbReference type="SMART" id="SM00327">
    <property type="entry name" value="VWA"/>
    <property type="match status" value="1"/>
</dbReference>
<dbReference type="WBParaSite" id="PTRK_0000751300.1">
    <property type="protein sequence ID" value="PTRK_0000751300.1"/>
    <property type="gene ID" value="PTRK_0000751300"/>
</dbReference>
<feature type="compositionally biased region" description="Basic and acidic residues" evidence="1">
    <location>
        <begin position="649"/>
        <end position="659"/>
    </location>
</feature>
<dbReference type="PANTHER" id="PTHR45751">
    <property type="entry name" value="COPINE FAMILY PROTEIN 1"/>
    <property type="match status" value="1"/>
</dbReference>
<dbReference type="GO" id="GO:0016567">
    <property type="term" value="P:protein ubiquitination"/>
    <property type="evidence" value="ECO:0007669"/>
    <property type="project" value="TreeGrafter"/>
</dbReference>
<dbReference type="GO" id="GO:0004842">
    <property type="term" value="F:ubiquitin-protein transferase activity"/>
    <property type="evidence" value="ECO:0007669"/>
    <property type="project" value="TreeGrafter"/>
</dbReference>
<dbReference type="InterPro" id="IPR010734">
    <property type="entry name" value="Copine_C"/>
</dbReference>
<dbReference type="GO" id="GO:0005634">
    <property type="term" value="C:nucleus"/>
    <property type="evidence" value="ECO:0007669"/>
    <property type="project" value="TreeGrafter"/>
</dbReference>